<dbReference type="SMART" id="SM00388">
    <property type="entry name" value="HisKA"/>
    <property type="match status" value="1"/>
</dbReference>
<dbReference type="SUPFAM" id="SSF53850">
    <property type="entry name" value="Periplasmic binding protein-like II"/>
    <property type="match status" value="1"/>
</dbReference>
<organism evidence="11 12">
    <name type="scientific">Thermoactinomyces mirandus</name>
    <dbReference type="NCBI Taxonomy" id="2756294"/>
    <lineage>
        <taxon>Bacteria</taxon>
        <taxon>Bacillati</taxon>
        <taxon>Bacillota</taxon>
        <taxon>Bacilli</taxon>
        <taxon>Bacillales</taxon>
        <taxon>Thermoactinomycetaceae</taxon>
        <taxon>Thermoactinomyces</taxon>
    </lineage>
</organism>
<keyword evidence="6" id="KW-0418">Kinase</keyword>
<dbReference type="Proteomes" id="UP000538292">
    <property type="component" value="Unassembled WGS sequence"/>
</dbReference>
<evidence type="ECO:0000256" key="1">
    <source>
        <dbReference type="ARBA" id="ARBA00000085"/>
    </source>
</evidence>
<dbReference type="PANTHER" id="PTHR43065">
    <property type="entry name" value="SENSOR HISTIDINE KINASE"/>
    <property type="match status" value="1"/>
</dbReference>
<proteinExistence type="predicted"/>
<dbReference type="SUPFAM" id="SSF47384">
    <property type="entry name" value="Homodimeric domain of signal transducing histidine kinase"/>
    <property type="match status" value="1"/>
</dbReference>
<evidence type="ECO:0000256" key="7">
    <source>
        <dbReference type="ARBA" id="ARBA00022840"/>
    </source>
</evidence>
<evidence type="ECO:0000256" key="6">
    <source>
        <dbReference type="ARBA" id="ARBA00022777"/>
    </source>
</evidence>
<dbReference type="Gene3D" id="1.10.287.130">
    <property type="match status" value="1"/>
</dbReference>
<dbReference type="PROSITE" id="PS50109">
    <property type="entry name" value="HIS_KIN"/>
    <property type="match status" value="1"/>
</dbReference>
<dbReference type="EC" id="2.7.13.3" evidence="2"/>
<comment type="caution">
    <text evidence="11">The sequence shown here is derived from an EMBL/GenBank/DDBJ whole genome shotgun (WGS) entry which is preliminary data.</text>
</comment>
<dbReference type="InterPro" id="IPR036097">
    <property type="entry name" value="HisK_dim/P_sf"/>
</dbReference>
<feature type="domain" description="Histidine kinase" evidence="10">
    <location>
        <begin position="461"/>
        <end position="668"/>
    </location>
</feature>
<dbReference type="InterPro" id="IPR005467">
    <property type="entry name" value="His_kinase_dom"/>
</dbReference>
<evidence type="ECO:0000313" key="11">
    <source>
        <dbReference type="EMBL" id="MBA4603087.1"/>
    </source>
</evidence>
<evidence type="ECO:0000313" key="12">
    <source>
        <dbReference type="Proteomes" id="UP000538292"/>
    </source>
</evidence>
<evidence type="ECO:0000256" key="3">
    <source>
        <dbReference type="ARBA" id="ARBA00022553"/>
    </source>
</evidence>
<dbReference type="GO" id="GO:0000155">
    <property type="term" value="F:phosphorelay sensor kinase activity"/>
    <property type="evidence" value="ECO:0007669"/>
    <property type="project" value="InterPro"/>
</dbReference>
<keyword evidence="9" id="KW-0812">Transmembrane</keyword>
<dbReference type="RefSeq" id="WP_181741254.1">
    <property type="nucleotide sequence ID" value="NZ_JACEOL010000038.1"/>
</dbReference>
<name>A0A7W1XTN8_9BACL</name>
<dbReference type="EMBL" id="JACEOL010000038">
    <property type="protein sequence ID" value="MBA4603087.1"/>
    <property type="molecule type" value="Genomic_DNA"/>
</dbReference>
<keyword evidence="9" id="KW-1133">Transmembrane helix</keyword>
<dbReference type="SMART" id="SM00062">
    <property type="entry name" value="PBPb"/>
    <property type="match status" value="1"/>
</dbReference>
<comment type="catalytic activity">
    <reaction evidence="1">
        <text>ATP + protein L-histidine = ADP + protein N-phospho-L-histidine.</text>
        <dbReference type="EC" id="2.7.13.3"/>
    </reaction>
</comment>
<dbReference type="PRINTS" id="PR00344">
    <property type="entry name" value="BCTRLSENSOR"/>
</dbReference>
<dbReference type="CDD" id="cd00082">
    <property type="entry name" value="HisKA"/>
    <property type="match status" value="1"/>
</dbReference>
<feature type="transmembrane region" description="Helical" evidence="9">
    <location>
        <begin position="6"/>
        <end position="25"/>
    </location>
</feature>
<sequence>MKRTGVIVFVNALVLFIYLNLPYTIKGSAEVPRHEKKVYRIAGDQHLPPFSYIDETGEFTGFSVELFKRIAERKNIIIKLIPMPSYKAMESLKKAEIDAILGMKYSSNMSQFLFSDPYFIVTDAIVVPKKEAQSIRTLTDLRNKLIIMQEDHSVLSMIKNVRGSQIAIALNTRDAFNLLLDHRADGLITNKWTAAYYLKKLDTQSQYEILNGLTGTSSELTAVIDPNEQELLEMINTALEEMKKDGEYVEIHSQWFGSITEKQLKELKFLITVLIVFIFIILAALSVIYLWNKKLKAQVKKRTADLESASKQLYRQQMELLKADQFKETIFNNIYSGIITFDHKYNLTSINKRARSILNFKEKQVVQAEEILSLPIIKRFFAEYQKFVSLKGKEEIFSKEIELNDKWEQRSILFRMIPLNGKDQMADGHLITLTDRSEERMLEKKLALQEKMGALGRLVAGVAHEILNPLTTLKMFTDMLPKKYADPAFRDEMILHVPEAVNRMNRIVESLLGYSRRHEVKRKKFVLKDCLESIISIMRPTLKKNGVQLVSELNENAAGYGDPNQVGQIILNFMINALDAMINSTEKVMTAKAFNDDQYAYIKVSDTGCGIDPETIDHLFEPFYTTKPDGVGLGLSLCYQLAEENNGMIEVRVLDKGSEFTIKFPSVKKEET</sequence>
<dbReference type="Gene3D" id="3.30.565.10">
    <property type="entry name" value="Histidine kinase-like ATPase, C-terminal domain"/>
    <property type="match status" value="1"/>
</dbReference>
<keyword evidence="8" id="KW-0902">Two-component regulatory system</keyword>
<dbReference type="Pfam" id="PF00512">
    <property type="entry name" value="HisKA"/>
    <property type="match status" value="1"/>
</dbReference>
<protein>
    <recommendedName>
        <fullName evidence="2">histidine kinase</fullName>
        <ecNumber evidence="2">2.7.13.3</ecNumber>
    </recommendedName>
</protein>
<keyword evidence="3" id="KW-0597">Phosphoprotein</keyword>
<accession>A0A7W1XTN8</accession>
<dbReference type="InterPro" id="IPR003594">
    <property type="entry name" value="HATPase_dom"/>
</dbReference>
<feature type="transmembrane region" description="Helical" evidence="9">
    <location>
        <begin position="269"/>
        <end position="291"/>
    </location>
</feature>
<gene>
    <name evidence="11" type="ORF">H2C83_12310</name>
</gene>
<dbReference type="Gene3D" id="3.40.190.10">
    <property type="entry name" value="Periplasmic binding protein-like II"/>
    <property type="match status" value="2"/>
</dbReference>
<dbReference type="Pfam" id="PF00497">
    <property type="entry name" value="SBP_bac_3"/>
    <property type="match status" value="1"/>
</dbReference>
<evidence type="ECO:0000256" key="4">
    <source>
        <dbReference type="ARBA" id="ARBA00022679"/>
    </source>
</evidence>
<keyword evidence="5" id="KW-0547">Nucleotide-binding</keyword>
<dbReference type="InterPro" id="IPR004358">
    <property type="entry name" value="Sig_transdc_His_kin-like_C"/>
</dbReference>
<dbReference type="InterPro" id="IPR035965">
    <property type="entry name" value="PAS-like_dom_sf"/>
</dbReference>
<dbReference type="PANTHER" id="PTHR43065:SF10">
    <property type="entry name" value="PEROXIDE STRESS-ACTIVATED HISTIDINE KINASE MAK3"/>
    <property type="match status" value="1"/>
</dbReference>
<evidence type="ECO:0000256" key="9">
    <source>
        <dbReference type="SAM" id="Phobius"/>
    </source>
</evidence>
<evidence type="ECO:0000256" key="5">
    <source>
        <dbReference type="ARBA" id="ARBA00022741"/>
    </source>
</evidence>
<keyword evidence="7" id="KW-0067">ATP-binding</keyword>
<dbReference type="InterPro" id="IPR003661">
    <property type="entry name" value="HisK_dim/P_dom"/>
</dbReference>
<dbReference type="SUPFAM" id="SSF55785">
    <property type="entry name" value="PYP-like sensor domain (PAS domain)"/>
    <property type="match status" value="1"/>
</dbReference>
<dbReference type="InterPro" id="IPR036890">
    <property type="entry name" value="HATPase_C_sf"/>
</dbReference>
<dbReference type="AlphaFoldDB" id="A0A7W1XTN8"/>
<keyword evidence="12" id="KW-1185">Reference proteome</keyword>
<dbReference type="SUPFAM" id="SSF55874">
    <property type="entry name" value="ATPase domain of HSP90 chaperone/DNA topoisomerase II/histidine kinase"/>
    <property type="match status" value="1"/>
</dbReference>
<keyword evidence="4" id="KW-0808">Transferase</keyword>
<evidence type="ECO:0000256" key="2">
    <source>
        <dbReference type="ARBA" id="ARBA00012438"/>
    </source>
</evidence>
<dbReference type="Gene3D" id="3.30.450.20">
    <property type="entry name" value="PAS domain"/>
    <property type="match status" value="1"/>
</dbReference>
<evidence type="ECO:0000256" key="8">
    <source>
        <dbReference type="ARBA" id="ARBA00023012"/>
    </source>
</evidence>
<dbReference type="GO" id="GO:0005524">
    <property type="term" value="F:ATP binding"/>
    <property type="evidence" value="ECO:0007669"/>
    <property type="project" value="UniProtKB-KW"/>
</dbReference>
<reference evidence="11 12" key="1">
    <citation type="submission" date="2020-07" db="EMBL/GenBank/DDBJ databases">
        <title>Thermoactinomyces phylogeny.</title>
        <authorList>
            <person name="Dunlap C."/>
        </authorList>
    </citation>
    <scope>NUCLEOTIDE SEQUENCE [LARGE SCALE GENOMIC DNA]</scope>
    <source>
        <strain evidence="11 12">AMNI-1</strain>
    </source>
</reference>
<dbReference type="Pfam" id="PF02518">
    <property type="entry name" value="HATPase_c"/>
    <property type="match status" value="1"/>
</dbReference>
<dbReference type="SMART" id="SM00387">
    <property type="entry name" value="HATPase_c"/>
    <property type="match status" value="1"/>
</dbReference>
<evidence type="ECO:0000259" key="10">
    <source>
        <dbReference type="PROSITE" id="PS50109"/>
    </source>
</evidence>
<dbReference type="InterPro" id="IPR001638">
    <property type="entry name" value="Solute-binding_3/MltF_N"/>
</dbReference>
<keyword evidence="9" id="KW-0472">Membrane</keyword>